<reference evidence="3" key="1">
    <citation type="submission" date="2021-06" db="EMBL/GenBank/DDBJ databases">
        <title>Vibrio nov. sp., novel gut bacterium isolated from Yellow Sea oyster.</title>
        <authorList>
            <person name="Muhammad N."/>
            <person name="Nguyen T.H."/>
            <person name="Lee Y.-J."/>
            <person name="Ko J."/>
            <person name="Kim S.-G."/>
        </authorList>
    </citation>
    <scope>NUCLEOTIDE SEQUENCE</scope>
    <source>
        <strain evidence="3">OG9-811</strain>
    </source>
</reference>
<proteinExistence type="predicted"/>
<keyword evidence="4" id="KW-1185">Reference proteome</keyword>
<feature type="transmembrane region" description="Helical" evidence="1">
    <location>
        <begin position="12"/>
        <end position="35"/>
    </location>
</feature>
<gene>
    <name evidence="3" type="ORF">KNV97_14050</name>
</gene>
<dbReference type="EMBL" id="CP076643">
    <property type="protein sequence ID" value="QXO16608.1"/>
    <property type="molecule type" value="Genomic_DNA"/>
</dbReference>
<feature type="transmembrane region" description="Helical" evidence="1">
    <location>
        <begin position="125"/>
        <end position="145"/>
    </location>
</feature>
<evidence type="ECO:0000313" key="4">
    <source>
        <dbReference type="Proteomes" id="UP000694232"/>
    </source>
</evidence>
<dbReference type="Pfam" id="PF07331">
    <property type="entry name" value="TctB"/>
    <property type="match status" value="1"/>
</dbReference>
<keyword evidence="1" id="KW-1133">Transmembrane helix</keyword>
<accession>A0A975YME5</accession>
<keyword evidence="1" id="KW-0472">Membrane</keyword>
<evidence type="ECO:0000256" key="1">
    <source>
        <dbReference type="SAM" id="Phobius"/>
    </source>
</evidence>
<dbReference type="InterPro" id="IPR009936">
    <property type="entry name" value="DUF1468"/>
</dbReference>
<name>A0A975YME5_9VIBR</name>
<protein>
    <submittedName>
        <fullName evidence="3">Tripartite tricarboxylate transporter TctB family protein</fullName>
    </submittedName>
</protein>
<organism evidence="3 4">
    <name type="scientific">Vibrio ostreae</name>
    <dbReference type="NCBI Taxonomy" id="2841925"/>
    <lineage>
        <taxon>Bacteria</taxon>
        <taxon>Pseudomonadati</taxon>
        <taxon>Pseudomonadota</taxon>
        <taxon>Gammaproteobacteria</taxon>
        <taxon>Vibrionales</taxon>
        <taxon>Vibrionaceae</taxon>
        <taxon>Vibrio</taxon>
    </lineage>
</organism>
<feature type="domain" description="DUF1468" evidence="2">
    <location>
        <begin position="20"/>
        <end position="150"/>
    </location>
</feature>
<keyword evidence="1" id="KW-0812">Transmembrane</keyword>
<sequence>MSAITQTILKPILKPISLIYLVIIAAACGLLIPAFEMSSEAGMLPQTMLILLMVFSGLALIGEIKKSLQESTKDEAVLKSPKRVFSALLAIFVLVTSIQYVGFFPTVIVFVPAVSYFFGCRNVKVLTASTVIFVALIYLVFSVAMSKQFPVGWLF</sequence>
<feature type="transmembrane region" description="Helical" evidence="1">
    <location>
        <begin position="47"/>
        <end position="64"/>
    </location>
</feature>
<evidence type="ECO:0000313" key="3">
    <source>
        <dbReference type="EMBL" id="QXO16608.1"/>
    </source>
</evidence>
<dbReference type="RefSeq" id="WP_136484379.1">
    <property type="nucleotide sequence ID" value="NZ_CP076643.1"/>
</dbReference>
<feature type="transmembrane region" description="Helical" evidence="1">
    <location>
        <begin position="85"/>
        <end position="113"/>
    </location>
</feature>
<evidence type="ECO:0000259" key="2">
    <source>
        <dbReference type="Pfam" id="PF07331"/>
    </source>
</evidence>
<dbReference type="KEGG" id="vos:KNV97_14050"/>
<dbReference type="AlphaFoldDB" id="A0A975YME5"/>
<dbReference type="Proteomes" id="UP000694232">
    <property type="component" value="Chromosome 1"/>
</dbReference>